<evidence type="ECO:0000313" key="2">
    <source>
        <dbReference type="Proteomes" id="UP000602050"/>
    </source>
</evidence>
<gene>
    <name evidence="1" type="ORF">GCM10010978_31940</name>
</gene>
<reference evidence="1" key="1">
    <citation type="journal article" date="2014" name="Int. J. Syst. Evol. Microbiol.">
        <title>Complete genome sequence of Corynebacterium casei LMG S-19264T (=DSM 44701T), isolated from a smear-ripened cheese.</title>
        <authorList>
            <consortium name="US DOE Joint Genome Institute (JGI-PGF)"/>
            <person name="Walter F."/>
            <person name="Albersmeier A."/>
            <person name="Kalinowski J."/>
            <person name="Ruckert C."/>
        </authorList>
    </citation>
    <scope>NUCLEOTIDE SEQUENCE</scope>
    <source>
        <strain evidence="1">CGMCC 1.12360</strain>
    </source>
</reference>
<dbReference type="AlphaFoldDB" id="A0A8J2XJA3"/>
<reference evidence="1" key="2">
    <citation type="submission" date="2020-09" db="EMBL/GenBank/DDBJ databases">
        <authorList>
            <person name="Sun Q."/>
            <person name="Zhou Y."/>
        </authorList>
    </citation>
    <scope>NUCLEOTIDE SEQUENCE</scope>
    <source>
        <strain evidence="1">CGMCC 1.12360</strain>
    </source>
</reference>
<comment type="caution">
    <text evidence="1">The sequence shown here is derived from an EMBL/GenBank/DDBJ whole genome shotgun (WGS) entry which is preliminary data.</text>
</comment>
<sequence length="39" mass="4660">MIQNGEFYWIHDHSIYINHAVEIDFTPLERTLGQVRNCV</sequence>
<proteinExistence type="predicted"/>
<accession>A0A8J2XJA3</accession>
<organism evidence="1 2">
    <name type="scientific">Compostibacillus humi</name>
    <dbReference type="NCBI Taxonomy" id="1245525"/>
    <lineage>
        <taxon>Bacteria</taxon>
        <taxon>Bacillati</taxon>
        <taxon>Bacillota</taxon>
        <taxon>Bacilli</taxon>
        <taxon>Bacillales</taxon>
        <taxon>Bacillaceae</taxon>
        <taxon>Compostibacillus</taxon>
    </lineage>
</organism>
<dbReference type="EMBL" id="BMEV01000103">
    <property type="protein sequence ID" value="GFZ90655.1"/>
    <property type="molecule type" value="Genomic_DNA"/>
</dbReference>
<name>A0A8J2XJA3_9BACI</name>
<evidence type="ECO:0000313" key="1">
    <source>
        <dbReference type="EMBL" id="GFZ90655.1"/>
    </source>
</evidence>
<keyword evidence="2" id="KW-1185">Reference proteome</keyword>
<dbReference type="Proteomes" id="UP000602050">
    <property type="component" value="Unassembled WGS sequence"/>
</dbReference>
<protein>
    <submittedName>
        <fullName evidence="1">Uncharacterized protein</fullName>
    </submittedName>
</protein>